<gene>
    <name evidence="3" type="ORF">LY71_111113</name>
</gene>
<dbReference type="OrthoDB" id="9813301at2"/>
<sequence length="775" mass="79142">MPQHPAPHAPAPDAAVLGELSDDTRPVPRDRGPVGPDAPPPPTAPPATPEPTAPERTAPEVTAPEAGSPAEAPADGIPATEAPRTAPAAGDTPGADSSPAPAPDPVHDTVALPDGPVDAHPTAPVATDATARLDPVAAPPVAPVTPPAPPATPPAVAPSPDVPAAPAPAAAGPRRRGWRRPAVLAPVAVLAALGVAYGVDLLVAGDDVPRNTVVAGIDIGGLSPAAAADRLEEDLAPRVAADHVVVADDVETTLSPATAGITLDVEGTVDAADDQPLAPWTRLASLFTERQVTPVITGEETSLTAQVDTIATQVDRVPVDASIAIEDTTATLVEPADGRTLDREGAAEAITAALASGGDPATPIELPVDVVPVRVDAEEAQRVLDETVTPALAAPVTVTSQDGATSVDVPVEAIAASLTFTPEDGGELTVGVDPAALQTAMGEDFTAFGTPAEDARFEVTGDTVRVVPSVDGTGVDPAWLSTELLAVLPDPAPRTITAELGPVPAELTTEEAEALGITEEVSSFTTTTGNNSSGTNIRVVSEEVDGALVLPGETFSLNTHTGPRGTAQGYVPANVISGGELSTAVGGGISQFATTMFNAVFFAGLEDVYHKPHSFYISRYPAGREATVYEGQIDLQWRNDTETGIYVDTQWTPGASGGSITVTFYGTRYYEVEAIEGPRRNIRQPAVQEKVDDGSCIAQGGAQGFDVTVTRVFRDLQSGAEVRRESFDTSYAAEAVIRCVPAPPDPAAPAPAPEGAPPPAAPSAPGRRPGHRRTR</sequence>
<organism evidence="3 4">
    <name type="scientific">Geodermatophilus tzadiensis</name>
    <dbReference type="NCBI Taxonomy" id="1137988"/>
    <lineage>
        <taxon>Bacteria</taxon>
        <taxon>Bacillati</taxon>
        <taxon>Actinomycetota</taxon>
        <taxon>Actinomycetes</taxon>
        <taxon>Geodermatophilales</taxon>
        <taxon>Geodermatophilaceae</taxon>
        <taxon>Geodermatophilus</taxon>
    </lineage>
</organism>
<feature type="compositionally biased region" description="Basic and acidic residues" evidence="1">
    <location>
        <begin position="22"/>
        <end position="32"/>
    </location>
</feature>
<dbReference type="RefSeq" id="WP_106278929.1">
    <property type="nucleotide sequence ID" value="NZ_PVTG01000011.1"/>
</dbReference>
<evidence type="ECO:0000259" key="2">
    <source>
        <dbReference type="Pfam" id="PF12229"/>
    </source>
</evidence>
<dbReference type="Pfam" id="PF04294">
    <property type="entry name" value="VanW"/>
    <property type="match status" value="1"/>
</dbReference>
<protein>
    <submittedName>
        <fullName evidence="3">Vancomycin resistance protein YoaR</fullName>
    </submittedName>
</protein>
<reference evidence="3 4" key="1">
    <citation type="submission" date="2018-03" db="EMBL/GenBank/DDBJ databases">
        <title>Genomic Encyclopedia of Archaeal and Bacterial Type Strains, Phase II (KMG-II): from individual species to whole genera.</title>
        <authorList>
            <person name="Goeker M."/>
        </authorList>
    </citation>
    <scope>NUCLEOTIDE SEQUENCE [LARGE SCALE GENOMIC DNA]</scope>
    <source>
        <strain evidence="3 4">DSM 45416</strain>
    </source>
</reference>
<proteinExistence type="predicted"/>
<dbReference type="PANTHER" id="PTHR35788:SF1">
    <property type="entry name" value="EXPORTED PROTEIN"/>
    <property type="match status" value="1"/>
</dbReference>
<dbReference type="InterPro" id="IPR022029">
    <property type="entry name" value="YoaR-like_PG-bd"/>
</dbReference>
<comment type="caution">
    <text evidence="3">The sequence shown here is derived from an EMBL/GenBank/DDBJ whole genome shotgun (WGS) entry which is preliminary data.</text>
</comment>
<dbReference type="InterPro" id="IPR052913">
    <property type="entry name" value="Glycopeptide_resist_protein"/>
</dbReference>
<dbReference type="Pfam" id="PF12229">
    <property type="entry name" value="PG_binding_4"/>
    <property type="match status" value="2"/>
</dbReference>
<dbReference type="Proteomes" id="UP000239210">
    <property type="component" value="Unassembled WGS sequence"/>
</dbReference>
<feature type="domain" description="YoaR-like putative peptidoglycan binding" evidence="2">
    <location>
        <begin position="424"/>
        <end position="496"/>
    </location>
</feature>
<feature type="compositionally biased region" description="Pro residues" evidence="1">
    <location>
        <begin position="741"/>
        <end position="762"/>
    </location>
</feature>
<name>A0A2T0TQC9_9ACTN</name>
<feature type="region of interest" description="Disordered" evidence="1">
    <location>
        <begin position="137"/>
        <end position="176"/>
    </location>
</feature>
<dbReference type="EMBL" id="PVTG01000011">
    <property type="protein sequence ID" value="PRY47934.1"/>
    <property type="molecule type" value="Genomic_DNA"/>
</dbReference>
<dbReference type="PANTHER" id="PTHR35788">
    <property type="entry name" value="EXPORTED PROTEIN-RELATED"/>
    <property type="match status" value="1"/>
</dbReference>
<feature type="region of interest" description="Disordered" evidence="1">
    <location>
        <begin position="741"/>
        <end position="775"/>
    </location>
</feature>
<keyword evidence="4" id="KW-1185">Reference proteome</keyword>
<feature type="region of interest" description="Disordered" evidence="1">
    <location>
        <begin position="1"/>
        <end position="123"/>
    </location>
</feature>
<evidence type="ECO:0000256" key="1">
    <source>
        <dbReference type="SAM" id="MobiDB-lite"/>
    </source>
</evidence>
<feature type="compositionally biased region" description="Pro residues" evidence="1">
    <location>
        <begin position="137"/>
        <end position="166"/>
    </location>
</feature>
<evidence type="ECO:0000313" key="4">
    <source>
        <dbReference type="Proteomes" id="UP000239210"/>
    </source>
</evidence>
<dbReference type="AlphaFoldDB" id="A0A2T0TQC9"/>
<accession>A0A2T0TQC9</accession>
<feature type="compositionally biased region" description="Pro residues" evidence="1">
    <location>
        <begin position="1"/>
        <end position="10"/>
    </location>
</feature>
<dbReference type="InterPro" id="IPR007391">
    <property type="entry name" value="Vancomycin_resist_VanW"/>
</dbReference>
<evidence type="ECO:0000313" key="3">
    <source>
        <dbReference type="EMBL" id="PRY47934.1"/>
    </source>
</evidence>
<feature type="domain" description="YoaR-like putative peptidoglycan binding" evidence="2">
    <location>
        <begin position="254"/>
        <end position="357"/>
    </location>
</feature>
<feature type="compositionally biased region" description="Pro residues" evidence="1">
    <location>
        <begin position="36"/>
        <end position="52"/>
    </location>
</feature>
<feature type="compositionally biased region" description="Low complexity" evidence="1">
    <location>
        <begin position="54"/>
        <end position="99"/>
    </location>
</feature>